<dbReference type="PANTHER" id="PTHR47808">
    <property type="entry name" value="INNER NUCLEAR MEMBRANE PROTEIN HEH2-RELATED"/>
    <property type="match status" value="1"/>
</dbReference>
<gene>
    <name evidence="2" type="ORF">HK099_003710</name>
</gene>
<evidence type="ECO:0000313" key="3">
    <source>
        <dbReference type="Proteomes" id="UP001211065"/>
    </source>
</evidence>
<evidence type="ECO:0008006" key="4">
    <source>
        <dbReference type="Google" id="ProtNLM"/>
    </source>
</evidence>
<evidence type="ECO:0000313" key="2">
    <source>
        <dbReference type="EMBL" id="KAJ3221179.1"/>
    </source>
</evidence>
<dbReference type="CDD" id="cd12935">
    <property type="entry name" value="LEM_like"/>
    <property type="match status" value="1"/>
</dbReference>
<name>A0AAD5U1H0_9FUNG</name>
<dbReference type="GO" id="GO:0005637">
    <property type="term" value="C:nuclear inner membrane"/>
    <property type="evidence" value="ECO:0007669"/>
    <property type="project" value="InterPro"/>
</dbReference>
<evidence type="ECO:0000256" key="1">
    <source>
        <dbReference type="SAM" id="MobiDB-lite"/>
    </source>
</evidence>
<reference evidence="2" key="1">
    <citation type="submission" date="2020-05" db="EMBL/GenBank/DDBJ databases">
        <title>Phylogenomic resolution of chytrid fungi.</title>
        <authorList>
            <person name="Stajich J.E."/>
            <person name="Amses K."/>
            <person name="Simmons R."/>
            <person name="Seto K."/>
            <person name="Myers J."/>
            <person name="Bonds A."/>
            <person name="Quandt C.A."/>
            <person name="Barry K."/>
            <person name="Liu P."/>
            <person name="Grigoriev I."/>
            <person name="Longcore J.E."/>
            <person name="James T.Y."/>
        </authorList>
    </citation>
    <scope>NUCLEOTIDE SEQUENCE</scope>
    <source>
        <strain evidence="2">JEL0476</strain>
    </source>
</reference>
<dbReference type="Gene3D" id="1.10.720.40">
    <property type="match status" value="1"/>
</dbReference>
<organism evidence="2 3">
    <name type="scientific">Clydaea vesicula</name>
    <dbReference type="NCBI Taxonomy" id="447962"/>
    <lineage>
        <taxon>Eukaryota</taxon>
        <taxon>Fungi</taxon>
        <taxon>Fungi incertae sedis</taxon>
        <taxon>Chytridiomycota</taxon>
        <taxon>Chytridiomycota incertae sedis</taxon>
        <taxon>Chytridiomycetes</taxon>
        <taxon>Lobulomycetales</taxon>
        <taxon>Lobulomycetaceae</taxon>
        <taxon>Clydaea</taxon>
    </lineage>
</organism>
<proteinExistence type="predicted"/>
<accession>A0AAD5U1H0</accession>
<sequence>MFDACHLVVLTTKPEYLEDDFDPNKLKIRELISILSRYDIDLPSTLKKKQFYVDLFNNELKTRIDQLQYQPYLRREETTIEYVGFTEREESSNPDGRNVFEESCSESSVQDEEQEDTCNNNLRNYFRRSPEIRLNVFDGRDSPRGVQGKVKAAQNTFENLAKLEREKVAKEYKKYLQQNLQDDYNNSPEFFTARDESLSKFDEKIIDELILEYLNKEVENNPDPSDETYNADYFSLQKGGETPQFFIEEDVSTNEEERIYTTIQPDNNYGINAVSWNHFYISLIVLALAFTSFAIFERHYHSLRFCADDRYVGCIRCPAHSICSEKYVLNCEENYSFSNNHFNNIIFYSGWPVLNSLQTTCVQKLKPTKVTVELNNLTNQNENEDYTLVRNITTPPKKFEGAATNTSFNDLMFSIKNRIADSIVFFFKDHRETLWVSFDFIKVHISSLLREKGTSRIGTEDDEGGFIKISDLKDEIFNDSNFDSYFNKKVWSNIVQNIRNSGVVVEKRTEAKDEDVLMWRFIEADGN</sequence>
<feature type="region of interest" description="Disordered" evidence="1">
    <location>
        <begin position="87"/>
        <end position="118"/>
    </location>
</feature>
<dbReference type="GO" id="GO:0003682">
    <property type="term" value="F:chromatin binding"/>
    <property type="evidence" value="ECO:0007669"/>
    <property type="project" value="InterPro"/>
</dbReference>
<protein>
    <recommendedName>
        <fullName evidence="4">Man1/Src1 C-terminal domain-containing protein</fullName>
    </recommendedName>
</protein>
<dbReference type="GO" id="GO:0071763">
    <property type="term" value="P:nuclear membrane organization"/>
    <property type="evidence" value="ECO:0007669"/>
    <property type="project" value="TreeGrafter"/>
</dbReference>
<dbReference type="InterPro" id="IPR011015">
    <property type="entry name" value="LEM/LEM-like_dom_sf"/>
</dbReference>
<keyword evidence="3" id="KW-1185">Reference proteome</keyword>
<dbReference type="Proteomes" id="UP001211065">
    <property type="component" value="Unassembled WGS sequence"/>
</dbReference>
<dbReference type="GO" id="GO:0005783">
    <property type="term" value="C:endoplasmic reticulum"/>
    <property type="evidence" value="ECO:0007669"/>
    <property type="project" value="TreeGrafter"/>
</dbReference>
<dbReference type="PANTHER" id="PTHR47808:SF2">
    <property type="entry name" value="LEM DOMAIN-CONTAINING PROTEIN 2"/>
    <property type="match status" value="1"/>
</dbReference>
<dbReference type="GO" id="GO:0034399">
    <property type="term" value="C:nuclear periphery"/>
    <property type="evidence" value="ECO:0007669"/>
    <property type="project" value="TreeGrafter"/>
</dbReference>
<dbReference type="EMBL" id="JADGJW010000246">
    <property type="protein sequence ID" value="KAJ3221179.1"/>
    <property type="molecule type" value="Genomic_DNA"/>
</dbReference>
<comment type="caution">
    <text evidence="2">The sequence shown here is derived from an EMBL/GenBank/DDBJ whole genome shotgun (WGS) entry which is preliminary data.</text>
</comment>
<dbReference type="InterPro" id="IPR044780">
    <property type="entry name" value="Heh2/Src1"/>
</dbReference>
<dbReference type="AlphaFoldDB" id="A0AAD5U1H0"/>